<dbReference type="AlphaFoldDB" id="A0A7E4ZTL3"/>
<evidence type="ECO:0000256" key="4">
    <source>
        <dbReference type="RuleBase" id="RU003844"/>
    </source>
</evidence>
<dbReference type="FunFam" id="2.40.160.120:FF:000001">
    <property type="entry name" value="Oxysterol-binding protein"/>
    <property type="match status" value="1"/>
</dbReference>
<dbReference type="WBParaSite" id="Pan_g16702.t1">
    <property type="protein sequence ID" value="Pan_g16702.t1"/>
    <property type="gene ID" value="Pan_g16702"/>
</dbReference>
<dbReference type="InterPro" id="IPR037239">
    <property type="entry name" value="OSBP_sf"/>
</dbReference>
<dbReference type="GO" id="GO:0120009">
    <property type="term" value="P:intermembrane lipid transfer"/>
    <property type="evidence" value="ECO:0007669"/>
    <property type="project" value="UniProtKB-ARBA"/>
</dbReference>
<evidence type="ECO:0000313" key="7">
    <source>
        <dbReference type="Proteomes" id="UP000492821"/>
    </source>
</evidence>
<evidence type="ECO:0000256" key="2">
    <source>
        <dbReference type="ARBA" id="ARBA00022553"/>
    </source>
</evidence>
<evidence type="ECO:0000256" key="5">
    <source>
        <dbReference type="RuleBase" id="RU003845"/>
    </source>
</evidence>
<dbReference type="Gene3D" id="3.30.70.3490">
    <property type="match status" value="1"/>
</dbReference>
<dbReference type="PROSITE" id="PS01013">
    <property type="entry name" value="OSBP"/>
    <property type="match status" value="1"/>
</dbReference>
<keyword evidence="5" id="KW-0813">Transport</keyword>
<reference evidence="7" key="1">
    <citation type="journal article" date="2013" name="Genetics">
        <title>The draft genome and transcriptome of Panagrellus redivivus are shaped by the harsh demands of a free-living lifestyle.</title>
        <authorList>
            <person name="Srinivasan J."/>
            <person name="Dillman A.R."/>
            <person name="Macchietto M.G."/>
            <person name="Heikkinen L."/>
            <person name="Lakso M."/>
            <person name="Fracchia K.M."/>
            <person name="Antoshechkin I."/>
            <person name="Mortazavi A."/>
            <person name="Wong G."/>
            <person name="Sternberg P.W."/>
        </authorList>
    </citation>
    <scope>NUCLEOTIDE SEQUENCE [LARGE SCALE GENOMIC DNA]</scope>
    <source>
        <strain evidence="7">MT8872</strain>
    </source>
</reference>
<evidence type="ECO:0000256" key="3">
    <source>
        <dbReference type="ARBA" id="ARBA00023121"/>
    </source>
</evidence>
<accession>A0A7E4ZTL3</accession>
<dbReference type="GO" id="GO:0005886">
    <property type="term" value="C:plasma membrane"/>
    <property type="evidence" value="ECO:0007669"/>
    <property type="project" value="TreeGrafter"/>
</dbReference>
<evidence type="ECO:0000256" key="1">
    <source>
        <dbReference type="ARBA" id="ARBA00008842"/>
    </source>
</evidence>
<dbReference type="InterPro" id="IPR000648">
    <property type="entry name" value="Oxysterol-bd"/>
</dbReference>
<dbReference type="Proteomes" id="UP000492821">
    <property type="component" value="Unassembled WGS sequence"/>
</dbReference>
<protein>
    <recommendedName>
        <fullName evidence="5">Oxysterol-binding protein</fullName>
    </recommendedName>
</protein>
<name>A0A7E4ZTL3_PANRE</name>
<evidence type="ECO:0000256" key="6">
    <source>
        <dbReference type="SAM" id="MobiDB-lite"/>
    </source>
</evidence>
<feature type="region of interest" description="Disordered" evidence="6">
    <location>
        <begin position="41"/>
        <end position="61"/>
    </location>
</feature>
<feature type="region of interest" description="Disordered" evidence="6">
    <location>
        <begin position="1"/>
        <end position="27"/>
    </location>
</feature>
<feature type="compositionally biased region" description="Low complexity" evidence="6">
    <location>
        <begin position="250"/>
        <end position="259"/>
    </location>
</feature>
<feature type="compositionally biased region" description="Polar residues" evidence="6">
    <location>
        <begin position="205"/>
        <end position="226"/>
    </location>
</feature>
<dbReference type="InterPro" id="IPR018494">
    <property type="entry name" value="Oxysterol-bd_CS"/>
</dbReference>
<organism evidence="7 8">
    <name type="scientific">Panagrellus redivivus</name>
    <name type="common">Microworm</name>
    <dbReference type="NCBI Taxonomy" id="6233"/>
    <lineage>
        <taxon>Eukaryota</taxon>
        <taxon>Metazoa</taxon>
        <taxon>Ecdysozoa</taxon>
        <taxon>Nematoda</taxon>
        <taxon>Chromadorea</taxon>
        <taxon>Rhabditida</taxon>
        <taxon>Tylenchina</taxon>
        <taxon>Panagrolaimomorpha</taxon>
        <taxon>Panagrolaimoidea</taxon>
        <taxon>Panagrolaimidae</taxon>
        <taxon>Panagrellus</taxon>
    </lineage>
</organism>
<keyword evidence="5" id="KW-0445">Lipid transport</keyword>
<feature type="region of interest" description="Disordered" evidence="6">
    <location>
        <begin position="180"/>
        <end position="268"/>
    </location>
</feature>
<sequence length="650" mass="72957">MSTIDQENPKMTVKESKIPSTEPLTPRDMTLEGRLRTARKSLAHHASRLKRRKKLVRKSTMSSMDPATMLLKAALDQPAIEHAIQAISTPDESEYEANGLFSDEKDEGLQMLQEKLTELQTCEQMIAQNGTELIELLARDGNLINRNTLDRIVLFKMTAKAMVDASVAFSLAAAQVLEKSPATPTPPTLTLTAKAPVGPTRSVPLLQTSKPKLSNRADSMVSTTSEEFFDANEPDSRGERDDDDGTLSNSDTRTPSPRLSSRRSKVPVRPSNSINYLALLKKCLGKDLSRISMPVDFNEPLSLLQRQTEDLEYSSLLDRAAVETDPERRLAFVAIFAISTYSNTARRSAKPFNPLLGETFDADRRFDFGWRAVSEQVSHHPPTSALSAESERGWTLDQSYTVTSKVKGRSLCVIPIGGTVLRFGDSRDVFCFEKAHTYTRMTNIMTGNIETDNSGEICVRNLQTGAKAVLKFHEPGYFSKEVRKVSGDVSNAGGLIKFRIEGVWDASATLFQVDSADNIEAEEVIWRVNPPVKDAHLMHNFTKLAIELNEPEPGLPPSDSRMRPDQRQMEEGHWSQANLTKTQLEEAQRARRKALEAQGIEWQPLWFRRKDPSEMLDKYDVYEFNSTGYWEARNSEKFDEFVNIFDANNV</sequence>
<feature type="compositionally biased region" description="Basic residues" evidence="6">
    <location>
        <begin position="41"/>
        <end position="57"/>
    </location>
</feature>
<comment type="similarity">
    <text evidence="1 4">Belongs to the OSBP family.</text>
</comment>
<evidence type="ECO:0000313" key="8">
    <source>
        <dbReference type="WBParaSite" id="Pan_g16702.t1"/>
    </source>
</evidence>
<proteinExistence type="inferred from homology"/>
<keyword evidence="7" id="KW-1185">Reference proteome</keyword>
<dbReference type="PANTHER" id="PTHR10972:SF205">
    <property type="entry name" value="OXYSTEROL-BINDING PROTEIN 1"/>
    <property type="match status" value="1"/>
</dbReference>
<keyword evidence="2" id="KW-0597">Phosphoprotein</keyword>
<dbReference type="SUPFAM" id="SSF144000">
    <property type="entry name" value="Oxysterol-binding protein-like"/>
    <property type="match status" value="1"/>
</dbReference>
<dbReference type="Gene3D" id="2.40.160.120">
    <property type="match status" value="1"/>
</dbReference>
<keyword evidence="3" id="KW-0446">Lipid-binding</keyword>
<reference evidence="8" key="2">
    <citation type="submission" date="2020-10" db="UniProtKB">
        <authorList>
            <consortium name="WormBaseParasite"/>
        </authorList>
    </citation>
    <scope>IDENTIFICATION</scope>
</reference>
<dbReference type="GO" id="GO:0097038">
    <property type="term" value="C:perinuclear endoplasmic reticulum"/>
    <property type="evidence" value="ECO:0007669"/>
    <property type="project" value="TreeGrafter"/>
</dbReference>
<dbReference type="PANTHER" id="PTHR10972">
    <property type="entry name" value="OXYSTEROL-BINDING PROTEIN-RELATED"/>
    <property type="match status" value="1"/>
</dbReference>
<dbReference type="GO" id="GO:0005829">
    <property type="term" value="C:cytosol"/>
    <property type="evidence" value="ECO:0007669"/>
    <property type="project" value="TreeGrafter"/>
</dbReference>
<dbReference type="Pfam" id="PF01237">
    <property type="entry name" value="Oxysterol_BP"/>
    <property type="match status" value="1"/>
</dbReference>
<dbReference type="GO" id="GO:0032934">
    <property type="term" value="F:sterol binding"/>
    <property type="evidence" value="ECO:0007669"/>
    <property type="project" value="TreeGrafter"/>
</dbReference>